<dbReference type="PANTHER" id="PTHR46929:SF3">
    <property type="entry name" value="MYB_SANT-LIKE DOMAIN-CONTAINING PROTEIN"/>
    <property type="match status" value="1"/>
</dbReference>
<comment type="caution">
    <text evidence="3">The sequence shown here is derived from an EMBL/GenBank/DDBJ whole genome shotgun (WGS) entry which is preliminary data.</text>
</comment>
<dbReference type="EMBL" id="QPKB01000001">
    <property type="protein sequence ID" value="RWR73158.1"/>
    <property type="molecule type" value="Genomic_DNA"/>
</dbReference>
<proteinExistence type="predicted"/>
<accession>A0A3S3PUN0</accession>
<gene>
    <name evidence="3" type="ORF">CKAN_00141400</name>
</gene>
<dbReference type="STRING" id="337451.A0A3S3PUN0"/>
<dbReference type="OrthoDB" id="76215at2759"/>
<organism evidence="3 4">
    <name type="scientific">Cinnamomum micranthum f. kanehirae</name>
    <dbReference type="NCBI Taxonomy" id="337451"/>
    <lineage>
        <taxon>Eukaryota</taxon>
        <taxon>Viridiplantae</taxon>
        <taxon>Streptophyta</taxon>
        <taxon>Embryophyta</taxon>
        <taxon>Tracheophyta</taxon>
        <taxon>Spermatophyta</taxon>
        <taxon>Magnoliopsida</taxon>
        <taxon>Magnoliidae</taxon>
        <taxon>Laurales</taxon>
        <taxon>Lauraceae</taxon>
        <taxon>Cinnamomum</taxon>
    </lineage>
</organism>
<evidence type="ECO:0000313" key="4">
    <source>
        <dbReference type="Proteomes" id="UP000283530"/>
    </source>
</evidence>
<dbReference type="Proteomes" id="UP000283530">
    <property type="component" value="Unassembled WGS sequence"/>
</dbReference>
<feature type="compositionally biased region" description="Basic and acidic residues" evidence="1">
    <location>
        <begin position="15"/>
        <end position="27"/>
    </location>
</feature>
<name>A0A3S3PUN0_9MAGN</name>
<sequence>MGWLHDESDGDERDVDEREGGGKDRSSESWLDDVPDRAEKEEEITCMPVSVYHSRMGGTNLLRFRLALGFKTLVGLKYGWSKGSSKRSFRQKLGASIELAVEADYRVMGLVNGQRRVALTPSHDSFAVGFLVEQKKLGRFSDNGFKKEVWKKCLDELNKRFDISVTPTQLKSHMADLQKRYRIVKSIREQSGFGWDDLLHMCTADDDVWNRYIKAHP</sequence>
<evidence type="ECO:0000313" key="3">
    <source>
        <dbReference type="EMBL" id="RWR73158.1"/>
    </source>
</evidence>
<feature type="domain" description="Myb/SANT-like" evidence="2">
    <location>
        <begin position="120"/>
        <end position="212"/>
    </location>
</feature>
<dbReference type="Pfam" id="PF12776">
    <property type="entry name" value="Myb_DNA-bind_3"/>
    <property type="match status" value="1"/>
</dbReference>
<reference evidence="3 4" key="1">
    <citation type="journal article" date="2019" name="Nat. Plants">
        <title>Stout camphor tree genome fills gaps in understanding of flowering plant genome evolution.</title>
        <authorList>
            <person name="Chaw S.M."/>
            <person name="Liu Y.C."/>
            <person name="Wu Y.W."/>
            <person name="Wang H.Y."/>
            <person name="Lin C.I."/>
            <person name="Wu C.S."/>
            <person name="Ke H.M."/>
            <person name="Chang L.Y."/>
            <person name="Hsu C.Y."/>
            <person name="Yang H.T."/>
            <person name="Sudianto E."/>
            <person name="Hsu M.H."/>
            <person name="Wu K.P."/>
            <person name="Wang L.N."/>
            <person name="Leebens-Mack J.H."/>
            <person name="Tsai I.J."/>
        </authorList>
    </citation>
    <scope>NUCLEOTIDE SEQUENCE [LARGE SCALE GENOMIC DNA]</scope>
    <source>
        <strain evidence="4">cv. Chaw 1501</strain>
        <tissue evidence="3">Young leaves</tissue>
    </source>
</reference>
<evidence type="ECO:0000259" key="2">
    <source>
        <dbReference type="Pfam" id="PF12776"/>
    </source>
</evidence>
<evidence type="ECO:0000256" key="1">
    <source>
        <dbReference type="SAM" id="MobiDB-lite"/>
    </source>
</evidence>
<protein>
    <submittedName>
        <fullName evidence="3">L10-interacting MYB domain-containing protein</fullName>
    </submittedName>
</protein>
<feature type="region of interest" description="Disordered" evidence="1">
    <location>
        <begin position="1"/>
        <end position="37"/>
    </location>
</feature>
<dbReference type="InterPro" id="IPR024752">
    <property type="entry name" value="Myb/SANT-like_dom"/>
</dbReference>
<dbReference type="AlphaFoldDB" id="A0A3S3PUN0"/>
<dbReference type="PANTHER" id="PTHR46929">
    <property type="entry name" value="EXPRESSED PROTEIN"/>
    <property type="match status" value="1"/>
</dbReference>
<keyword evidence="4" id="KW-1185">Reference proteome</keyword>